<accession>A0A8X8YMJ9</accession>
<sequence length="148" mass="16366">MDSPLQSSFLYHGKWKHEIDTIILTTMVRLRWIAFTSWNSAIGPSKSSLASQRNYVFGAYHSSGDPAYKELRELFAVNETKQEIEGTLIVLSDCVQAEGGLCDAPQKNAQPEEPSEDAAEARYLIVYECVAFLSLSQICAVICVSLVG</sequence>
<protein>
    <submittedName>
        <fullName evidence="1">Uncharacterized protein</fullName>
    </submittedName>
</protein>
<proteinExistence type="predicted"/>
<organism evidence="1">
    <name type="scientific">Salvia splendens</name>
    <name type="common">Scarlet sage</name>
    <dbReference type="NCBI Taxonomy" id="180675"/>
    <lineage>
        <taxon>Eukaryota</taxon>
        <taxon>Viridiplantae</taxon>
        <taxon>Streptophyta</taxon>
        <taxon>Embryophyta</taxon>
        <taxon>Tracheophyta</taxon>
        <taxon>Spermatophyta</taxon>
        <taxon>Magnoliopsida</taxon>
        <taxon>eudicotyledons</taxon>
        <taxon>Gunneridae</taxon>
        <taxon>Pentapetalae</taxon>
        <taxon>asterids</taxon>
        <taxon>lamiids</taxon>
        <taxon>Lamiales</taxon>
        <taxon>Lamiaceae</taxon>
        <taxon>Nepetoideae</taxon>
        <taxon>Mentheae</taxon>
        <taxon>Salviinae</taxon>
        <taxon>Salvia</taxon>
        <taxon>Salvia subgen. Calosphace</taxon>
        <taxon>core Calosphace</taxon>
    </lineage>
</organism>
<dbReference type="AlphaFoldDB" id="A0A8X8YMJ9"/>
<dbReference type="EMBL" id="PNBA02000002">
    <property type="protein sequence ID" value="KAG6434259.1"/>
    <property type="molecule type" value="Genomic_DNA"/>
</dbReference>
<reference evidence="1" key="2">
    <citation type="submission" date="2020-08" db="EMBL/GenBank/DDBJ databases">
        <title>Plant Genome Project.</title>
        <authorList>
            <person name="Zhang R.-G."/>
        </authorList>
    </citation>
    <scope>NUCLEOTIDE SEQUENCE</scope>
    <source>
        <strain evidence="1">Huo1</strain>
        <tissue evidence="1">Leaf</tissue>
    </source>
</reference>
<name>A0A8X8YMJ9_SALSN</name>
<evidence type="ECO:0000313" key="2">
    <source>
        <dbReference type="Proteomes" id="UP000298416"/>
    </source>
</evidence>
<keyword evidence="2" id="KW-1185">Reference proteome</keyword>
<gene>
    <name evidence="1" type="ORF">SASPL_105883</name>
</gene>
<dbReference type="Proteomes" id="UP000298416">
    <property type="component" value="Unassembled WGS sequence"/>
</dbReference>
<reference evidence="1" key="1">
    <citation type="submission" date="2018-01" db="EMBL/GenBank/DDBJ databases">
        <authorList>
            <person name="Mao J.F."/>
        </authorList>
    </citation>
    <scope>NUCLEOTIDE SEQUENCE</scope>
    <source>
        <strain evidence="1">Huo1</strain>
        <tissue evidence="1">Leaf</tissue>
    </source>
</reference>
<comment type="caution">
    <text evidence="1">The sequence shown here is derived from an EMBL/GenBank/DDBJ whole genome shotgun (WGS) entry which is preliminary data.</text>
</comment>
<evidence type="ECO:0000313" key="1">
    <source>
        <dbReference type="EMBL" id="KAG6434259.1"/>
    </source>
</evidence>